<gene>
    <name evidence="1" type="ORF">F0562_035516</name>
</gene>
<proteinExistence type="predicted"/>
<name>A0A5J5ABD7_9ASTE</name>
<reference evidence="1 2" key="1">
    <citation type="submission" date="2019-09" db="EMBL/GenBank/DDBJ databases">
        <title>A chromosome-level genome assembly of the Chinese tupelo Nyssa sinensis.</title>
        <authorList>
            <person name="Yang X."/>
            <person name="Kang M."/>
            <person name="Yang Y."/>
            <person name="Xiong H."/>
            <person name="Wang M."/>
            <person name="Zhang Z."/>
            <person name="Wang Z."/>
            <person name="Wu H."/>
            <person name="Ma T."/>
            <person name="Liu J."/>
            <person name="Xi Z."/>
        </authorList>
    </citation>
    <scope>NUCLEOTIDE SEQUENCE [LARGE SCALE GENOMIC DNA]</scope>
    <source>
        <strain evidence="1">J267</strain>
        <tissue evidence="1">Leaf</tissue>
    </source>
</reference>
<accession>A0A5J5ABD7</accession>
<protein>
    <submittedName>
        <fullName evidence="1">Uncharacterized protein</fullName>
    </submittedName>
</protein>
<dbReference type="AlphaFoldDB" id="A0A5J5ABD7"/>
<keyword evidence="2" id="KW-1185">Reference proteome</keyword>
<dbReference type="Proteomes" id="UP000325577">
    <property type="component" value="Linkage Group LG21"/>
</dbReference>
<dbReference type="OrthoDB" id="8024730at2759"/>
<sequence length="114" mass="12393">MTHHHRGEAPVVVEVEAVDEVEAEVLMSLAAEEIMIPAVEEIKIPATEEIMILATKAKIDTDTKAIISHSLTNQILSAISVVDQAADILTKPLKLPVFLKLRKMLGICSAKDIV</sequence>
<evidence type="ECO:0000313" key="1">
    <source>
        <dbReference type="EMBL" id="KAA8528233.1"/>
    </source>
</evidence>
<evidence type="ECO:0000313" key="2">
    <source>
        <dbReference type="Proteomes" id="UP000325577"/>
    </source>
</evidence>
<organism evidence="1 2">
    <name type="scientific">Nyssa sinensis</name>
    <dbReference type="NCBI Taxonomy" id="561372"/>
    <lineage>
        <taxon>Eukaryota</taxon>
        <taxon>Viridiplantae</taxon>
        <taxon>Streptophyta</taxon>
        <taxon>Embryophyta</taxon>
        <taxon>Tracheophyta</taxon>
        <taxon>Spermatophyta</taxon>
        <taxon>Magnoliopsida</taxon>
        <taxon>eudicotyledons</taxon>
        <taxon>Gunneridae</taxon>
        <taxon>Pentapetalae</taxon>
        <taxon>asterids</taxon>
        <taxon>Cornales</taxon>
        <taxon>Nyssaceae</taxon>
        <taxon>Nyssa</taxon>
    </lineage>
</organism>
<dbReference type="EMBL" id="CM018045">
    <property type="protein sequence ID" value="KAA8528233.1"/>
    <property type="molecule type" value="Genomic_DNA"/>
</dbReference>